<sequence>MSDSEYEDEVTDLSNPDVTTKYITAAGITNKALELVCNAVKPGADVYDLCRLGDDFIEEQTGKLYNKKVKGAVVPKGIAFPTCVSINEVAGHFSPLQGESVTIKEGDIVKVDLAVQIDGFITAAANTVVAGDAKVSGKAADVVMAAHTAAEAVLRKVKLGNTNTDITNLIQQVADECGVQPIRGVLSHQLEKHNIEGENAIASKFTEDLKVPEFVFGLNEVYCLDILMSTGEGKARPSSDYRTTVYRRAPGRNYTLKLARGRQFVNEVERRFPSGAFSLADFKDITGARYGVQEALKHELLHEYPVLSEKSGEIVAQFKFTVLLLPGGTKKVAGLPFTSAGQFETDKTVKNEELKALLAQSANPKKNKKKAAKKNKEQENPNNNNNKKQDLLFVLLVTLSVTEAALTVKSLKQTANACTIKSHGSLAVLKYEGEGDKSTPYVKELVCKEGFKKGFFGKKKTRKSYELGAFTNRNLLAPFFKDWVPRKGHLQNAFNCVSAARHLHNKLKTIYLRSKKWWYRVPGRASYRFMEFMCSLKYQEDGPALFMKLLDSGAHSQVIIGKLKAAKEGFNEMHDAAVADGEEGEMDEEEEEEEAQEEEE</sequence>
<dbReference type="SUPFAM" id="SSF46785">
    <property type="entry name" value="Winged helix' DNA-binding domain"/>
    <property type="match status" value="1"/>
</dbReference>
<organism evidence="4 5">
    <name type="scientific">Perkinsus chesapeaki</name>
    <name type="common">Clam parasite</name>
    <name type="synonym">Perkinsus andrewsi</name>
    <dbReference type="NCBI Taxonomy" id="330153"/>
    <lineage>
        <taxon>Eukaryota</taxon>
        <taxon>Sar</taxon>
        <taxon>Alveolata</taxon>
        <taxon>Perkinsozoa</taxon>
        <taxon>Perkinsea</taxon>
        <taxon>Perkinsida</taxon>
        <taxon>Perkinsidae</taxon>
        <taxon>Perkinsus</taxon>
    </lineage>
</organism>
<dbReference type="GO" id="GO:0006508">
    <property type="term" value="P:proteolysis"/>
    <property type="evidence" value="ECO:0007669"/>
    <property type="project" value="UniProtKB-KW"/>
</dbReference>
<evidence type="ECO:0000256" key="1">
    <source>
        <dbReference type="ARBA" id="ARBA00007319"/>
    </source>
</evidence>
<keyword evidence="5" id="KW-1185">Reference proteome</keyword>
<protein>
    <submittedName>
        <fullName evidence="4">Putative metalloprotease arx1</fullName>
    </submittedName>
</protein>
<comment type="caution">
    <text evidence="4">The sequence shown here is derived from an EMBL/GenBank/DDBJ whole genome shotgun (WGS) entry which is preliminary data.</text>
</comment>
<feature type="region of interest" description="Disordered" evidence="2">
    <location>
        <begin position="358"/>
        <end position="386"/>
    </location>
</feature>
<dbReference type="InterPro" id="IPR000994">
    <property type="entry name" value="Pept_M24"/>
</dbReference>
<dbReference type="AlphaFoldDB" id="A0A7J6LDS1"/>
<dbReference type="InterPro" id="IPR036005">
    <property type="entry name" value="Creatinase/aminopeptidase-like"/>
</dbReference>
<dbReference type="CDD" id="cd01089">
    <property type="entry name" value="PA2G4-like"/>
    <property type="match status" value="1"/>
</dbReference>
<dbReference type="Gene3D" id="1.10.10.10">
    <property type="entry name" value="Winged helix-like DNA-binding domain superfamily/Winged helix DNA-binding domain"/>
    <property type="match status" value="1"/>
</dbReference>
<gene>
    <name evidence="4" type="primary">ARX1</name>
    <name evidence="4" type="ORF">FOL47_008584</name>
</gene>
<dbReference type="Proteomes" id="UP000591131">
    <property type="component" value="Unassembled WGS sequence"/>
</dbReference>
<evidence type="ECO:0000313" key="5">
    <source>
        <dbReference type="Proteomes" id="UP000591131"/>
    </source>
</evidence>
<dbReference type="Gene3D" id="3.90.230.10">
    <property type="entry name" value="Creatinase/methionine aminopeptidase superfamily"/>
    <property type="match status" value="1"/>
</dbReference>
<dbReference type="SUPFAM" id="SSF55920">
    <property type="entry name" value="Creatinase/aminopeptidase"/>
    <property type="match status" value="1"/>
</dbReference>
<dbReference type="PANTHER" id="PTHR10804">
    <property type="entry name" value="PROTEASE FAMILY M24 METHIONYL AMINOPEPTIDASE, AMINOPEPTIDASE P"/>
    <property type="match status" value="1"/>
</dbReference>
<comment type="similarity">
    <text evidence="1">Belongs to the peptidase M24 family.</text>
</comment>
<dbReference type="Pfam" id="PF00557">
    <property type="entry name" value="Peptidase_M24"/>
    <property type="match status" value="1"/>
</dbReference>
<evidence type="ECO:0000259" key="3">
    <source>
        <dbReference type="Pfam" id="PF00557"/>
    </source>
</evidence>
<keyword evidence="4" id="KW-0645">Protease</keyword>
<dbReference type="EMBL" id="JAAPAO010000558">
    <property type="protein sequence ID" value="KAF4657130.1"/>
    <property type="molecule type" value="Genomic_DNA"/>
</dbReference>
<feature type="region of interest" description="Disordered" evidence="2">
    <location>
        <begin position="577"/>
        <end position="600"/>
    </location>
</feature>
<dbReference type="GO" id="GO:0008237">
    <property type="term" value="F:metallopeptidase activity"/>
    <property type="evidence" value="ECO:0007669"/>
    <property type="project" value="UniProtKB-KW"/>
</dbReference>
<dbReference type="PANTHER" id="PTHR10804:SF11">
    <property type="entry name" value="PROLIFERATION-ASSOCIATED PROTEIN 2G4"/>
    <property type="match status" value="1"/>
</dbReference>
<reference evidence="4 5" key="1">
    <citation type="submission" date="2020-04" db="EMBL/GenBank/DDBJ databases">
        <title>Perkinsus chesapeaki whole genome sequence.</title>
        <authorList>
            <person name="Bogema D.R."/>
        </authorList>
    </citation>
    <scope>NUCLEOTIDE SEQUENCE [LARGE SCALE GENOMIC DNA]</scope>
    <source>
        <strain evidence="4">ATCC PRA-425</strain>
    </source>
</reference>
<evidence type="ECO:0000256" key="2">
    <source>
        <dbReference type="SAM" id="MobiDB-lite"/>
    </source>
</evidence>
<proteinExistence type="inferred from homology"/>
<feature type="compositionally biased region" description="Acidic residues" evidence="2">
    <location>
        <begin position="580"/>
        <end position="600"/>
    </location>
</feature>
<dbReference type="InterPro" id="IPR036388">
    <property type="entry name" value="WH-like_DNA-bd_sf"/>
</dbReference>
<dbReference type="InterPro" id="IPR036390">
    <property type="entry name" value="WH_DNA-bd_sf"/>
</dbReference>
<dbReference type="InterPro" id="IPR047113">
    <property type="entry name" value="PA2G4/ARX1"/>
</dbReference>
<keyword evidence="4" id="KW-0482">Metalloprotease</keyword>
<keyword evidence="4" id="KW-0378">Hydrolase</keyword>
<feature type="domain" description="Peptidase M24" evidence="3">
    <location>
        <begin position="24"/>
        <end position="206"/>
    </location>
</feature>
<accession>A0A7J6LDS1</accession>
<dbReference type="OrthoDB" id="5876363at2759"/>
<name>A0A7J6LDS1_PERCH</name>
<evidence type="ECO:0000313" key="4">
    <source>
        <dbReference type="EMBL" id="KAF4657130.1"/>
    </source>
</evidence>